<accession>A0A4P7N6U3</accession>
<sequence>MAEELDFIPPSLSLLFIARSSLAEFFGRIQRPCLQAMVGEKQYRETSSATQTGVHVTPYGSPVHWAGQSQRSAPENILFLLWPTTSVRPTTTYTPYQQ</sequence>
<evidence type="ECO:0000313" key="1">
    <source>
        <dbReference type="EMBL" id="QBZ57312.1"/>
    </source>
</evidence>
<dbReference type="EMBL" id="CP034205">
    <property type="protein sequence ID" value="QBZ57312.1"/>
    <property type="molecule type" value="Genomic_DNA"/>
</dbReference>
<organism evidence="1 2">
    <name type="scientific">Pyricularia oryzae</name>
    <name type="common">Rice blast fungus</name>
    <name type="synonym">Magnaporthe oryzae</name>
    <dbReference type="NCBI Taxonomy" id="318829"/>
    <lineage>
        <taxon>Eukaryota</taxon>
        <taxon>Fungi</taxon>
        <taxon>Dikarya</taxon>
        <taxon>Ascomycota</taxon>
        <taxon>Pezizomycotina</taxon>
        <taxon>Sordariomycetes</taxon>
        <taxon>Sordariomycetidae</taxon>
        <taxon>Magnaporthales</taxon>
        <taxon>Pyriculariaceae</taxon>
        <taxon>Pyricularia</taxon>
    </lineage>
</organism>
<gene>
    <name evidence="1" type="ORF">PoMZ_02236</name>
</gene>
<name>A0A4P7N6U3_PYROR</name>
<dbReference type="AlphaFoldDB" id="A0A4P7N6U3"/>
<dbReference type="Proteomes" id="UP000294847">
    <property type="component" value="Chromosome 2"/>
</dbReference>
<reference evidence="1 2" key="1">
    <citation type="journal article" date="2019" name="Mol. Biol. Evol.">
        <title>Blast fungal genomes show frequent chromosomal changes, gene gains and losses, and effector gene turnover.</title>
        <authorList>
            <person name="Gomez Luciano L.B."/>
            <person name="Jason Tsai I."/>
            <person name="Chuma I."/>
            <person name="Tosa Y."/>
            <person name="Chen Y.H."/>
            <person name="Li J.Y."/>
            <person name="Li M.Y."/>
            <person name="Jade Lu M.Y."/>
            <person name="Nakayashiki H."/>
            <person name="Li W.H."/>
        </authorList>
    </citation>
    <scope>NUCLEOTIDE SEQUENCE [LARGE SCALE GENOMIC DNA]</scope>
    <source>
        <strain evidence="1">MZ5-1-6</strain>
    </source>
</reference>
<protein>
    <submittedName>
        <fullName evidence="1">Uncharacterized protein</fullName>
    </submittedName>
</protein>
<evidence type="ECO:0000313" key="2">
    <source>
        <dbReference type="Proteomes" id="UP000294847"/>
    </source>
</evidence>
<proteinExistence type="predicted"/>